<protein>
    <submittedName>
        <fullName evidence="1">20211_t:CDS:1</fullName>
    </submittedName>
</protein>
<dbReference type="Proteomes" id="UP000789759">
    <property type="component" value="Unassembled WGS sequence"/>
</dbReference>
<evidence type="ECO:0000313" key="2">
    <source>
        <dbReference type="Proteomes" id="UP000789759"/>
    </source>
</evidence>
<comment type="caution">
    <text evidence="1">The sequence shown here is derived from an EMBL/GenBank/DDBJ whole genome shotgun (WGS) entry which is preliminary data.</text>
</comment>
<gene>
    <name evidence="1" type="ORF">CPELLU_LOCUS19223</name>
</gene>
<keyword evidence="2" id="KW-1185">Reference proteome</keyword>
<dbReference type="AlphaFoldDB" id="A0A9N9KB41"/>
<evidence type="ECO:0000313" key="1">
    <source>
        <dbReference type="EMBL" id="CAG8816321.1"/>
    </source>
</evidence>
<reference evidence="1" key="1">
    <citation type="submission" date="2021-06" db="EMBL/GenBank/DDBJ databases">
        <authorList>
            <person name="Kallberg Y."/>
            <person name="Tangrot J."/>
            <person name="Rosling A."/>
        </authorList>
    </citation>
    <scope>NUCLEOTIDE SEQUENCE</scope>
    <source>
        <strain evidence="1">FL966</strain>
    </source>
</reference>
<feature type="non-terminal residue" evidence="1">
    <location>
        <position position="1"/>
    </location>
</feature>
<sequence>EERKKKTKQLTICQEVSSSIKATYESVVQFQDQTNEDNQISIYKNINIYNLKMSKRKHLQREKDSEEEVIEVTSKLQKTKDVEETPIVNLNEIYEFYAKQKKWKLIKDVKEKSFIKAFPDKQQ</sequence>
<dbReference type="EMBL" id="CAJVQA010044136">
    <property type="protein sequence ID" value="CAG8816321.1"/>
    <property type="molecule type" value="Genomic_DNA"/>
</dbReference>
<name>A0A9N9KB41_9GLOM</name>
<accession>A0A9N9KB41</accession>
<organism evidence="1 2">
    <name type="scientific">Cetraspora pellucida</name>
    <dbReference type="NCBI Taxonomy" id="1433469"/>
    <lineage>
        <taxon>Eukaryota</taxon>
        <taxon>Fungi</taxon>
        <taxon>Fungi incertae sedis</taxon>
        <taxon>Mucoromycota</taxon>
        <taxon>Glomeromycotina</taxon>
        <taxon>Glomeromycetes</taxon>
        <taxon>Diversisporales</taxon>
        <taxon>Gigasporaceae</taxon>
        <taxon>Cetraspora</taxon>
    </lineage>
</organism>
<proteinExistence type="predicted"/>